<reference evidence="1" key="2">
    <citation type="submission" date="2024-07" db="EMBL/GenBank/DDBJ databases">
        <title>Streptomyces haneummycinica sp. nov., a new antibiotic-producing actinobacterium isolated from marine sediment.</title>
        <authorList>
            <person name="Uemura M."/>
            <person name="Hamada M."/>
            <person name="Hirano S."/>
            <person name="Kobayashi K."/>
            <person name="Ohshiro T."/>
            <person name="Kobayashi T."/>
            <person name="Terahara T."/>
        </authorList>
    </citation>
    <scope>NUCLEOTIDE SEQUENCE</scope>
    <source>
        <strain evidence="1">KM77-8</strain>
    </source>
</reference>
<reference evidence="1" key="1">
    <citation type="submission" date="2024-06" db="EMBL/GenBank/DDBJ databases">
        <authorList>
            <consortium name="consrtm"/>
            <person name="Uemura M."/>
            <person name="Terahara T."/>
        </authorList>
    </citation>
    <scope>NUCLEOTIDE SEQUENCE</scope>
    <source>
        <strain evidence="1">KM77-8</strain>
    </source>
</reference>
<gene>
    <name evidence="1" type="ORF">SHKM778_80470</name>
</gene>
<dbReference type="EMBL" id="AP035768">
    <property type="protein sequence ID" value="BFO21659.1"/>
    <property type="molecule type" value="Genomic_DNA"/>
</dbReference>
<dbReference type="AlphaFoldDB" id="A0AAT9HWA8"/>
<organism evidence="1">
    <name type="scientific">Streptomyces haneummycinicus</name>
    <dbReference type="NCBI Taxonomy" id="3074435"/>
    <lineage>
        <taxon>Bacteria</taxon>
        <taxon>Bacillati</taxon>
        <taxon>Actinomycetota</taxon>
        <taxon>Actinomycetes</taxon>
        <taxon>Kitasatosporales</taxon>
        <taxon>Streptomycetaceae</taxon>
        <taxon>Streptomyces</taxon>
    </lineage>
</organism>
<evidence type="ECO:0000313" key="1">
    <source>
        <dbReference type="EMBL" id="BFO21659.1"/>
    </source>
</evidence>
<sequence length="132" mass="14300">MAATGGDVPFLQLVQRVRFVWPGHGSIPPGPGGRAGPTQCRPLRSPHRHMGLGWDLRRGAAAGGESSLALRSCQSEAASAPEAIGGVVRVVRVVVVLRVLVVCRGAYGAVIWRHRRRAPRRSRRGRESRSPW</sequence>
<accession>A0AAT9HWA8</accession>
<name>A0AAT9HWA8_9ACTN</name>
<protein>
    <submittedName>
        <fullName evidence="1">Uncharacterized protein</fullName>
    </submittedName>
</protein>
<proteinExistence type="predicted"/>